<dbReference type="InterPro" id="IPR032350">
    <property type="entry name" value="Nbr1_FW"/>
</dbReference>
<evidence type="ECO:0000256" key="2">
    <source>
        <dbReference type="ARBA" id="ARBA00022771"/>
    </source>
</evidence>
<sequence>MASGTPSAGLDTMVTVKVQFDGITRRTKMPLRDMVPKTLEGNIRTFLHLPAEADVIFERYSDSAAAYVHLEPDNVPIYKQLYRAAKAKSKLKIRVTLREQPQRTLPKPVTVEDEPEAAIPAPTTEGPQEIPQEIPQESPQESQVNISPAPTPTVDAAEPTPSATATLSETTLPFRTNPLSRTYNSALLNDAARFIGDRQDARRDFETRLANLMEHQSGLASRLATQQAEHRARRAQQSTTGCCRPADPAQSMWAGSLQAPLPVSYPGACPARAAFAICCNSCEKTIPDVHYHCSTCDDGDFDLCQSCVEQGITCHGGDHWLIKRTTVEGRLVQSVTETIAPKPKPKEHKEEPKPIVKVETKIETKIEPKDEAPSLPKPTFEPLIARWASLGIMRTCNCCVQELPEYEFLHCNTCEDYDLCQPCFNKNAHGHHPQHGFVPAVKGTEMPQHIKVKMAPGRNQMHHAICDGCDKYIAGVRHKCLDCPDWDYCANCIKQSKLAHPNHRFVPVYDQLVDIRVRSPTPVHVGICCDGPLCAHNEAYPAYIRGIRYKCAVCNDTDFCANCEANPGNTHNKTHPMIMFKTPVRHVSVTTTGEHQDGQRMPSMGDRAATNSKATETVAPAGGNTINPVQTIVDVKPSEPAPAKAEVKSEVKQEKKEAPAPVQKPAPLSAVFVSDTILDGTVLPPNHVFEQTWILRNEGKTTWPAGCSVKFVGGDYMGHVDPNHPAGISELVSASESTVCYTPLAPGQEFPFTVLLRTPARAGKVVSYWRLTAPSGDKFGHRLWCDVSVRIVKPEPKPEPEVKPETPAEEIETETPVEDVKQAEAEDSQASSQMIFPKLEKESPVASIHEAAKPEPIPAVEQVEAKESGDEDWDLSEDGFMTDEEYDILDASDEEYLEEQKKKVVAK</sequence>
<keyword evidence="1" id="KW-0479">Metal-binding</keyword>
<feature type="domain" description="ZZ-type" evidence="6">
    <location>
        <begin position="274"/>
        <end position="329"/>
    </location>
</feature>
<feature type="compositionally biased region" description="Basic and acidic residues" evidence="5">
    <location>
        <begin position="795"/>
        <end position="806"/>
    </location>
</feature>
<feature type="compositionally biased region" description="Acidic residues" evidence="5">
    <location>
        <begin position="807"/>
        <end position="817"/>
    </location>
</feature>
<dbReference type="CDD" id="cd02249">
    <property type="entry name" value="ZZ"/>
    <property type="match status" value="1"/>
</dbReference>
<evidence type="ECO:0000313" key="8">
    <source>
        <dbReference type="Proteomes" id="UP000722485"/>
    </source>
</evidence>
<proteinExistence type="predicted"/>
<keyword evidence="8" id="KW-1185">Reference proteome</keyword>
<dbReference type="OrthoDB" id="661148at2759"/>
<dbReference type="InterPro" id="IPR000433">
    <property type="entry name" value="Znf_ZZ"/>
</dbReference>
<keyword evidence="3" id="KW-0862">Zinc</keyword>
<feature type="region of interest" description="Disordered" evidence="5">
    <location>
        <begin position="103"/>
        <end position="168"/>
    </location>
</feature>
<name>A0A9P5GTJ2_9HYPO</name>
<dbReference type="SUPFAM" id="SSF57850">
    <property type="entry name" value="RING/U-box"/>
    <property type="match status" value="4"/>
</dbReference>
<dbReference type="GO" id="GO:0008270">
    <property type="term" value="F:zinc ion binding"/>
    <property type="evidence" value="ECO:0007669"/>
    <property type="project" value="UniProtKB-KW"/>
</dbReference>
<dbReference type="Proteomes" id="UP000722485">
    <property type="component" value="Unassembled WGS sequence"/>
</dbReference>
<reference evidence="7" key="1">
    <citation type="submission" date="2020-03" db="EMBL/GenBank/DDBJ databases">
        <title>Draft Genome Sequence of Cylindrodendrum hubeiense.</title>
        <authorList>
            <person name="Buettner E."/>
            <person name="Kellner H."/>
        </authorList>
    </citation>
    <scope>NUCLEOTIDE SEQUENCE</scope>
    <source>
        <strain evidence="7">IHI 201604</strain>
    </source>
</reference>
<dbReference type="SMART" id="SM00291">
    <property type="entry name" value="ZnF_ZZ"/>
    <property type="match status" value="4"/>
</dbReference>
<dbReference type="PROSITE" id="PS50135">
    <property type="entry name" value="ZF_ZZ_2"/>
    <property type="match status" value="1"/>
</dbReference>
<accession>A0A9P5GTJ2</accession>
<evidence type="ECO:0000256" key="3">
    <source>
        <dbReference type="ARBA" id="ARBA00022833"/>
    </source>
</evidence>
<organism evidence="7 8">
    <name type="scientific">Cylindrodendrum hubeiense</name>
    <dbReference type="NCBI Taxonomy" id="595255"/>
    <lineage>
        <taxon>Eukaryota</taxon>
        <taxon>Fungi</taxon>
        <taxon>Dikarya</taxon>
        <taxon>Ascomycota</taxon>
        <taxon>Pezizomycotina</taxon>
        <taxon>Sordariomycetes</taxon>
        <taxon>Hypocreomycetidae</taxon>
        <taxon>Hypocreales</taxon>
        <taxon>Nectriaceae</taxon>
        <taxon>Cylindrodendrum</taxon>
    </lineage>
</organism>
<dbReference type="CDD" id="cd14947">
    <property type="entry name" value="NBR1_like"/>
    <property type="match status" value="1"/>
</dbReference>
<dbReference type="Pfam" id="PF16158">
    <property type="entry name" value="N_BRCA1_IG"/>
    <property type="match status" value="1"/>
</dbReference>
<evidence type="ECO:0000259" key="6">
    <source>
        <dbReference type="PROSITE" id="PS50135"/>
    </source>
</evidence>
<dbReference type="CDD" id="cd02341">
    <property type="entry name" value="ZZ_ZZZ3"/>
    <property type="match status" value="1"/>
</dbReference>
<protein>
    <recommendedName>
        <fullName evidence="6">ZZ-type domain-containing protein</fullName>
    </recommendedName>
</protein>
<dbReference type="Pfam" id="PF00569">
    <property type="entry name" value="ZZ"/>
    <property type="match status" value="2"/>
</dbReference>
<feature type="compositionally biased region" description="Acidic residues" evidence="5">
    <location>
        <begin position="869"/>
        <end position="882"/>
    </location>
</feature>
<dbReference type="CDD" id="cd02340">
    <property type="entry name" value="ZZ_NBR1_like"/>
    <property type="match status" value="2"/>
</dbReference>
<dbReference type="InterPro" id="IPR013783">
    <property type="entry name" value="Ig-like_fold"/>
</dbReference>
<comment type="caution">
    <text evidence="7">The sequence shown here is derived from an EMBL/GenBank/DDBJ whole genome shotgun (WGS) entry which is preliminary data.</text>
</comment>
<evidence type="ECO:0000256" key="5">
    <source>
        <dbReference type="SAM" id="MobiDB-lite"/>
    </source>
</evidence>
<feature type="compositionally biased region" description="Low complexity" evidence="5">
    <location>
        <begin position="127"/>
        <end position="143"/>
    </location>
</feature>
<evidence type="ECO:0000256" key="1">
    <source>
        <dbReference type="ARBA" id="ARBA00022723"/>
    </source>
</evidence>
<dbReference type="InterPro" id="IPR043145">
    <property type="entry name" value="Znf_ZZ_sf"/>
</dbReference>
<keyword evidence="2 4" id="KW-0863">Zinc-finger</keyword>
<dbReference type="Gene3D" id="3.30.60.90">
    <property type="match status" value="4"/>
</dbReference>
<evidence type="ECO:0000256" key="4">
    <source>
        <dbReference type="PROSITE-ProRule" id="PRU00228"/>
    </source>
</evidence>
<feature type="region of interest" description="Disordered" evidence="5">
    <location>
        <begin position="795"/>
        <end position="882"/>
    </location>
</feature>
<gene>
    <name evidence="7" type="ORF">G7Z17_g13517</name>
</gene>
<dbReference type="PANTHER" id="PTHR20930:SF0">
    <property type="entry name" value="PROTEIN ILRUN"/>
    <property type="match status" value="1"/>
</dbReference>
<feature type="compositionally biased region" description="Basic and acidic residues" evidence="5">
    <location>
        <begin position="645"/>
        <end position="658"/>
    </location>
</feature>
<dbReference type="Gene3D" id="2.60.40.10">
    <property type="entry name" value="Immunoglobulins"/>
    <property type="match status" value="1"/>
</dbReference>
<dbReference type="EMBL" id="JAANBB010000828">
    <property type="protein sequence ID" value="KAF7533442.1"/>
    <property type="molecule type" value="Genomic_DNA"/>
</dbReference>
<dbReference type="InterPro" id="IPR041981">
    <property type="entry name" value="ZZZ3_ZZ"/>
</dbReference>
<dbReference type="AlphaFoldDB" id="A0A9P5GTJ2"/>
<dbReference type="PANTHER" id="PTHR20930">
    <property type="entry name" value="OVARIAN CARCINOMA ANTIGEN CA125-RELATED"/>
    <property type="match status" value="1"/>
</dbReference>
<feature type="region of interest" description="Disordered" evidence="5">
    <location>
        <begin position="637"/>
        <end position="662"/>
    </location>
</feature>
<evidence type="ECO:0000313" key="7">
    <source>
        <dbReference type="EMBL" id="KAF7533442.1"/>
    </source>
</evidence>